<evidence type="ECO:0000256" key="3">
    <source>
        <dbReference type="ARBA" id="ARBA00022562"/>
    </source>
</evidence>
<keyword evidence="14 18" id="KW-1035">Host cytoplasm</keyword>
<dbReference type="GO" id="GO:0039645">
    <property type="term" value="P:symbiont-mediated perturbation of host cell cycle G1/S transition checkpoint"/>
    <property type="evidence" value="ECO:0007669"/>
    <property type="project" value="UniProtKB-UniRule"/>
</dbReference>
<keyword evidence="16 18" id="KW-0899">Viral immunoevasion</keyword>
<evidence type="ECO:0000256" key="7">
    <source>
        <dbReference type="ARBA" id="ARBA00022771"/>
    </source>
</evidence>
<evidence type="ECO:0000256" key="4">
    <source>
        <dbReference type="ARBA" id="ARBA00022581"/>
    </source>
</evidence>
<evidence type="ECO:0000256" key="17">
    <source>
        <dbReference type="ARBA" id="ARBA00023309"/>
    </source>
</evidence>
<comment type="similarity">
    <text evidence="18 19">Belongs to the papillomaviridae E7 protein family.</text>
</comment>
<keyword evidence="13 18" id="KW-0804">Transcription</keyword>
<name>A0A0H4LQU9_9PAPI</name>
<keyword evidence="15" id="KW-0922">Interferon antiviral system evasion</keyword>
<evidence type="ECO:0000256" key="12">
    <source>
        <dbReference type="ARBA" id="ARBA00023159"/>
    </source>
</evidence>
<dbReference type="Pfam" id="PF00527">
    <property type="entry name" value="E7"/>
    <property type="match status" value="1"/>
</dbReference>
<dbReference type="GO" id="GO:0006351">
    <property type="term" value="P:DNA-templated transcription"/>
    <property type="evidence" value="ECO:0007669"/>
    <property type="project" value="UniProtKB-UniRule"/>
</dbReference>
<dbReference type="InterPro" id="IPR000148">
    <property type="entry name" value="Papilloma_E7"/>
</dbReference>
<evidence type="ECO:0000256" key="1">
    <source>
        <dbReference type="ARBA" id="ARBA00022504"/>
    </source>
</evidence>
<dbReference type="GO" id="GO:0008270">
    <property type="term" value="F:zinc ion binding"/>
    <property type="evidence" value="ECO:0007669"/>
    <property type="project" value="UniProtKB-KW"/>
</dbReference>
<dbReference type="SUPFAM" id="SSF161234">
    <property type="entry name" value="E7 C-terminal domain-like"/>
    <property type="match status" value="1"/>
</dbReference>
<dbReference type="RefSeq" id="YP_009158853.1">
    <property type="nucleotide sequence ID" value="NC_027528.1"/>
</dbReference>
<keyword evidence="7 18" id="KW-0863">Zinc-finger</keyword>
<dbReference type="Gene3D" id="3.30.160.330">
    <property type="match status" value="1"/>
</dbReference>
<evidence type="ECO:0000256" key="18">
    <source>
        <dbReference type="HAMAP-Rule" id="MF_04004"/>
    </source>
</evidence>
<keyword evidence="21" id="KW-1185">Reference proteome</keyword>
<keyword evidence="5 18" id="KW-1090">Inhibition of host innate immune response by virus</keyword>
<dbReference type="GO" id="GO:0019904">
    <property type="term" value="F:protein domain specific binding"/>
    <property type="evidence" value="ECO:0007669"/>
    <property type="project" value="UniProtKB-UniRule"/>
</dbReference>
<keyword evidence="17 18" id="KW-1078">G1/S host cell cycle checkpoint dysregulation by virus</keyword>
<feature type="short sequence motif" description="Nuclear export signal" evidence="18">
    <location>
        <begin position="67"/>
        <end position="75"/>
    </location>
</feature>
<dbReference type="GO" id="GO:0052170">
    <property type="term" value="P:symbiont-mediated suppression of host innate immune response"/>
    <property type="evidence" value="ECO:0007669"/>
    <property type="project" value="UniProtKB-KW"/>
</dbReference>
<keyword evidence="8 18" id="KW-1114">Inhibition of host interferon signaling pathway by virus</keyword>
<evidence type="ECO:0000313" key="20">
    <source>
        <dbReference type="EMBL" id="AKP16341.1"/>
    </source>
</evidence>
<evidence type="ECO:0000256" key="5">
    <source>
        <dbReference type="ARBA" id="ARBA00022632"/>
    </source>
</evidence>
<evidence type="ECO:0000256" key="16">
    <source>
        <dbReference type="ARBA" id="ARBA00023280"/>
    </source>
</evidence>
<sequence length="98" mass="11139">MIGVEPTIADIELDLQELVLPSNLLSNEESLEEQVEEEQQEYYRIDTRCHTCGTGVRCCVSATSFGIRQLELLLIHEGISFCCPGCSRRRSFHHGRLQ</sequence>
<dbReference type="PIRSF" id="PIRSF003407">
    <property type="entry name" value="Papvi_E7"/>
    <property type="match status" value="1"/>
</dbReference>
<reference evidence="21" key="1">
    <citation type="submission" date="2015-01" db="EMBL/GenBank/DDBJ databases">
        <title>Does Human Papillomavirus-Negative Condylomata Exist?</title>
        <authorList>
            <person name="Arroyo Muhr L.S."/>
            <person name="Bzhalava D."/>
            <person name="Lagheden C."/>
            <person name="Eklund C."/>
            <person name="Johansson H."/>
            <person name="Forslund O."/>
            <person name="Dillner J."/>
            <person name="Hultin E."/>
        </authorList>
    </citation>
    <scope>NUCLEOTIDE SEQUENCE [LARGE SCALE GENOMIC DNA]</scope>
</reference>
<evidence type="ECO:0000256" key="8">
    <source>
        <dbReference type="ARBA" id="ARBA00022830"/>
    </source>
</evidence>
<evidence type="ECO:0000256" key="9">
    <source>
        <dbReference type="ARBA" id="ARBA00022833"/>
    </source>
</evidence>
<organism evidence="20 21">
    <name type="scientific">Human papillomavirus 201</name>
    <dbReference type="NCBI Taxonomy" id="1682340"/>
    <lineage>
        <taxon>Viruses</taxon>
        <taxon>Monodnaviria</taxon>
        <taxon>Shotokuvirae</taxon>
        <taxon>Cossaviricota</taxon>
        <taxon>Papovaviricetes</taxon>
        <taxon>Zurhausenvirales</taxon>
        <taxon>Papillomaviridae</taxon>
        <taxon>Firstpapillomavirinae</taxon>
        <taxon>Gammapapillomavirus</taxon>
        <taxon>Gammapapillomavirus 27</taxon>
    </lineage>
</organism>
<evidence type="ECO:0000256" key="13">
    <source>
        <dbReference type="ARBA" id="ARBA00023163"/>
    </source>
</evidence>
<keyword evidence="9 18" id="KW-0862">Zinc</keyword>
<dbReference type="GO" id="GO:0039502">
    <property type="term" value="P:symbiont-mediated suppression of host type I interferon-mediated signaling pathway"/>
    <property type="evidence" value="ECO:0007669"/>
    <property type="project" value="UniProtKB-UniRule"/>
</dbReference>
<dbReference type="HAMAP" id="MF_04004">
    <property type="entry name" value="PPV_E7"/>
    <property type="match status" value="1"/>
</dbReference>
<dbReference type="EMBL" id="KP692115">
    <property type="protein sequence ID" value="AKP16341.1"/>
    <property type="molecule type" value="Genomic_DNA"/>
</dbReference>
<dbReference type="GO" id="GO:0003700">
    <property type="term" value="F:DNA-binding transcription factor activity"/>
    <property type="evidence" value="ECO:0007669"/>
    <property type="project" value="UniProtKB-UniRule"/>
</dbReference>
<accession>A0A0H4LQU9</accession>
<evidence type="ECO:0000256" key="11">
    <source>
        <dbReference type="ARBA" id="ARBA00023125"/>
    </source>
</evidence>
<dbReference type="Proteomes" id="UP000140463">
    <property type="component" value="Segment"/>
</dbReference>
<comment type="function">
    <text evidence="19">E7 protein has both transforming and trans-activating activities.</text>
</comment>
<evidence type="ECO:0000256" key="2">
    <source>
        <dbReference type="ARBA" id="ARBA00022518"/>
    </source>
</evidence>
<comment type="domain">
    <text evidence="18">The E7 terminal domain is an intrinsically disordered domain, whose flexibility and conformational transitions confer target adaptability to the oncoprotein. It allows adaptation to a variety of protein targets and exposes the PEST degradation sequence that regulates its turnover in the cell.</text>
</comment>
<proteinExistence type="inferred from homology"/>
<comment type="function">
    <text evidence="18">Plays a role in viral genome replication by driving entry of quiescent cells into the cell cycle. Stimulation of progression from G1 to S phase allows the virus to efficiently use the cellular DNA replicating machinery to achieve viral genome replication. E7 protein has both transforming and trans-activating activities. Induces the disassembly of the E2F1 transcription factor from RB1, with subsequent transcriptional activation of E2F1-regulated S-phase genes. Interferes with host histone deacetylation mediated by HDAC1 and HDAC2, leading to transcription activation. Plays also a role in the inhibition of both antiviral and antiproliferative functions of host interferon alpha. Interaction with host TMEM173/STING impairs the ability of TMEM173/STING to sense cytosolic DNA and promote the production of type I interferon (IFN-alpha and IFN-beta).</text>
</comment>
<evidence type="ECO:0000256" key="19">
    <source>
        <dbReference type="PIRNR" id="PIRNR003407"/>
    </source>
</evidence>
<evidence type="ECO:0000313" key="21">
    <source>
        <dbReference type="Proteomes" id="UP000140463"/>
    </source>
</evidence>
<keyword evidence="1 18" id="KW-1121">Modulation of host cell cycle by virus</keyword>
<dbReference type="GO" id="GO:0030430">
    <property type="term" value="C:host cell cytoplasm"/>
    <property type="evidence" value="ECO:0007669"/>
    <property type="project" value="UniProtKB-SubCell"/>
</dbReference>
<comment type="subunit">
    <text evidence="18">Homodimer. Homooligomer. Interacts with host RB1; this interaction induces dissociation of RB1-E2F1 complex thereby disrupting RB1 activity. Interacts with host EP300; this interaction represses EP300 transcriptional activity. Interacts with protein E2; this interaction inhibits E7 oncogenic activity. Interacts with host TMEM173/STING; this interaction impairs the ability of TMEM173/STING to sense cytosolic DNA and promote the production of type I interferon (IFN-alpha and IFN-beta).</text>
</comment>
<dbReference type="KEGG" id="vg:25067468"/>
<evidence type="ECO:0000256" key="15">
    <source>
        <dbReference type="ARBA" id="ARBA00023258"/>
    </source>
</evidence>
<evidence type="ECO:0000256" key="14">
    <source>
        <dbReference type="ARBA" id="ARBA00023200"/>
    </source>
</evidence>
<keyword evidence="2 18" id="KW-0244">Early protein</keyword>
<protein>
    <recommendedName>
        <fullName evidence="18 19">Protein E7</fullName>
    </recommendedName>
</protein>
<gene>
    <name evidence="18 20" type="primary">E7</name>
</gene>
<dbReference type="GeneID" id="25067468"/>
<keyword evidence="6 18" id="KW-0479">Metal-binding</keyword>
<dbReference type="GO" id="GO:0042025">
    <property type="term" value="C:host cell nucleus"/>
    <property type="evidence" value="ECO:0007669"/>
    <property type="project" value="UniProtKB-SubCell"/>
</dbReference>
<keyword evidence="11 18" id="KW-0238">DNA-binding</keyword>
<keyword evidence="10 18" id="KW-0805">Transcription regulation</keyword>
<evidence type="ECO:0000256" key="6">
    <source>
        <dbReference type="ARBA" id="ARBA00022723"/>
    </source>
</evidence>
<comment type="PTM">
    <text evidence="18">Highly phosphorylated.</text>
</comment>
<keyword evidence="3 18" id="KW-1048">Host nucleus</keyword>
<keyword evidence="4 18" id="KW-0945">Host-virus interaction</keyword>
<comment type="subcellular location">
    <subcellularLocation>
        <location evidence="18">Host cytoplasm</location>
    </subcellularLocation>
    <subcellularLocation>
        <location evidence="18">Host nucleus</location>
    </subcellularLocation>
    <text evidence="18">Predominantly found in the host nucleus.</text>
</comment>
<dbReference type="OrthoDB" id="28045at10239"/>
<dbReference type="GO" id="GO:0003677">
    <property type="term" value="F:DNA binding"/>
    <property type="evidence" value="ECO:0007669"/>
    <property type="project" value="UniProtKB-UniRule"/>
</dbReference>
<evidence type="ECO:0000256" key="10">
    <source>
        <dbReference type="ARBA" id="ARBA00023015"/>
    </source>
</evidence>
<comment type="caution">
    <text evidence="18">Lacks conserved residue(s) required for the propagation of feature annotation.</text>
</comment>
<keyword evidence="12 18" id="KW-0010">Activator</keyword>